<keyword evidence="5 7" id="KW-0472">Membrane</keyword>
<dbReference type="Proteomes" id="UP001314170">
    <property type="component" value="Unassembled WGS sequence"/>
</dbReference>
<keyword evidence="3 7" id="KW-0812">Transmembrane</keyword>
<dbReference type="AlphaFoldDB" id="A0AAV1SV57"/>
<dbReference type="SUPFAM" id="SSF103473">
    <property type="entry name" value="MFS general substrate transporter"/>
    <property type="match status" value="1"/>
</dbReference>
<dbReference type="GO" id="GO:0016020">
    <property type="term" value="C:membrane"/>
    <property type="evidence" value="ECO:0007669"/>
    <property type="project" value="UniProtKB-SubCell"/>
</dbReference>
<dbReference type="Gene3D" id="1.20.1250.20">
    <property type="entry name" value="MFS general substrate transporter like domains"/>
    <property type="match status" value="1"/>
</dbReference>
<keyword evidence="4 7" id="KW-1133">Transmembrane helix</keyword>
<dbReference type="InterPro" id="IPR036259">
    <property type="entry name" value="MFS_trans_sf"/>
</dbReference>
<dbReference type="PANTHER" id="PTHR11654">
    <property type="entry name" value="OLIGOPEPTIDE TRANSPORTER-RELATED"/>
    <property type="match status" value="1"/>
</dbReference>
<evidence type="ECO:0000256" key="6">
    <source>
        <dbReference type="SAM" id="MobiDB-lite"/>
    </source>
</evidence>
<feature type="transmembrane region" description="Helical" evidence="7">
    <location>
        <begin position="412"/>
        <end position="433"/>
    </location>
</feature>
<feature type="transmembrane region" description="Helical" evidence="7">
    <location>
        <begin position="146"/>
        <end position="169"/>
    </location>
</feature>
<feature type="compositionally biased region" description="Polar residues" evidence="6">
    <location>
        <begin position="10"/>
        <end position="20"/>
    </location>
</feature>
<accession>A0AAV1SV57</accession>
<dbReference type="GO" id="GO:0022857">
    <property type="term" value="F:transmembrane transporter activity"/>
    <property type="evidence" value="ECO:0007669"/>
    <property type="project" value="InterPro"/>
</dbReference>
<feature type="transmembrane region" description="Helical" evidence="7">
    <location>
        <begin position="542"/>
        <end position="564"/>
    </location>
</feature>
<comment type="similarity">
    <text evidence="2">Belongs to the major facilitator superfamily. Proton-dependent oligopeptide transporter (POT/PTR) (TC 2.A.17) family.</text>
</comment>
<protein>
    <recommendedName>
        <fullName evidence="10">NPF family transporter</fullName>
    </recommendedName>
</protein>
<comment type="subcellular location">
    <subcellularLocation>
        <location evidence="1">Membrane</location>
        <topology evidence="1">Multi-pass membrane protein</topology>
    </subcellularLocation>
</comment>
<proteinExistence type="inferred from homology"/>
<evidence type="ECO:0000256" key="5">
    <source>
        <dbReference type="ARBA" id="ARBA00023136"/>
    </source>
</evidence>
<evidence type="ECO:0000256" key="1">
    <source>
        <dbReference type="ARBA" id="ARBA00004141"/>
    </source>
</evidence>
<evidence type="ECO:0000256" key="2">
    <source>
        <dbReference type="ARBA" id="ARBA00005982"/>
    </source>
</evidence>
<dbReference type="EMBL" id="CAWUPB010001197">
    <property type="protein sequence ID" value="CAK7356718.1"/>
    <property type="molecule type" value="Genomic_DNA"/>
</dbReference>
<organism evidence="8 9">
    <name type="scientific">Dovyalis caffra</name>
    <dbReference type="NCBI Taxonomy" id="77055"/>
    <lineage>
        <taxon>Eukaryota</taxon>
        <taxon>Viridiplantae</taxon>
        <taxon>Streptophyta</taxon>
        <taxon>Embryophyta</taxon>
        <taxon>Tracheophyta</taxon>
        <taxon>Spermatophyta</taxon>
        <taxon>Magnoliopsida</taxon>
        <taxon>eudicotyledons</taxon>
        <taxon>Gunneridae</taxon>
        <taxon>Pentapetalae</taxon>
        <taxon>rosids</taxon>
        <taxon>fabids</taxon>
        <taxon>Malpighiales</taxon>
        <taxon>Salicaceae</taxon>
        <taxon>Flacourtieae</taxon>
        <taxon>Dovyalis</taxon>
    </lineage>
</organism>
<evidence type="ECO:0000313" key="8">
    <source>
        <dbReference type="EMBL" id="CAK7356718.1"/>
    </source>
</evidence>
<sequence length="597" mass="66045">MEKDMELEPFSSQREMTQHTTPKRSKGGLITMPFIIANEAFEKVASYGLIPNMILYLMRDYSVGVAKGTNILFFWTAATNFTPILGAFISDSYLGRFLTIGLGSISSLLGMILLWLTAMIPNVRPPPCDITTQRCKTATTGQMTMLLSSFALMSIGAGGVRPCSIAFGADQLDNKSNPKNERVLESFFGWYYASAAISVLIALTAIVYIQDHLGWKVGFGVPAILMFLSAFLFFFASPFYVKQNPSKSLLTGFIQVPVVAYKNRKLAFPPRDSDGWYHHRRDSKFIAPTTKLRFLNKACIIRNPEQDISSDGSASNPWSLCTIEQVEALKALLKVIPLWSTGIMISINISQSTFQLLQASSMDRHISSSFQIPAGSFGMFTIISLAVWVILYDRVILPLASKMKGKPVRLGAKLRMGIGLFLSCMAMVVSATVENIRRRRAIREGYLNNAHAVLDMSAMWLVPQHCLNGLAEAFNAIGQTEFYYSEFPKSMSSIAAALFGLGMAVANLLASAIVSTVDKLTSRGGKESWVSNNINKGHYDNYYWLLAIMSSVNLLYFLLCSWAYGPCVERVMRVSDEGNGFKEEELSNVGTTVKEEA</sequence>
<evidence type="ECO:0000256" key="3">
    <source>
        <dbReference type="ARBA" id="ARBA00022692"/>
    </source>
</evidence>
<feature type="transmembrane region" description="Helical" evidence="7">
    <location>
        <begin position="494"/>
        <end position="514"/>
    </location>
</feature>
<evidence type="ECO:0000256" key="4">
    <source>
        <dbReference type="ARBA" id="ARBA00022989"/>
    </source>
</evidence>
<feature type="transmembrane region" description="Helical" evidence="7">
    <location>
        <begin position="221"/>
        <end position="241"/>
    </location>
</feature>
<dbReference type="CDD" id="cd17416">
    <property type="entry name" value="MFS_NPF1_2"/>
    <property type="match status" value="1"/>
</dbReference>
<evidence type="ECO:0008006" key="10">
    <source>
        <dbReference type="Google" id="ProtNLM"/>
    </source>
</evidence>
<evidence type="ECO:0000313" key="9">
    <source>
        <dbReference type="Proteomes" id="UP001314170"/>
    </source>
</evidence>
<name>A0AAV1SV57_9ROSI</name>
<gene>
    <name evidence="8" type="ORF">DCAF_LOCUS26992</name>
</gene>
<comment type="caution">
    <text evidence="8">The sequence shown here is derived from an EMBL/GenBank/DDBJ whole genome shotgun (WGS) entry which is preliminary data.</text>
</comment>
<dbReference type="InterPro" id="IPR000109">
    <property type="entry name" value="POT_fam"/>
</dbReference>
<dbReference type="Pfam" id="PF00854">
    <property type="entry name" value="PTR2"/>
    <property type="match status" value="1"/>
</dbReference>
<feature type="transmembrane region" description="Helical" evidence="7">
    <location>
        <begin position="190"/>
        <end position="209"/>
    </location>
</feature>
<reference evidence="8 9" key="1">
    <citation type="submission" date="2024-01" db="EMBL/GenBank/DDBJ databases">
        <authorList>
            <person name="Waweru B."/>
        </authorList>
    </citation>
    <scope>NUCLEOTIDE SEQUENCE [LARGE SCALE GENOMIC DNA]</scope>
</reference>
<feature type="transmembrane region" description="Helical" evidence="7">
    <location>
        <begin position="372"/>
        <end position="392"/>
    </location>
</feature>
<evidence type="ECO:0000256" key="7">
    <source>
        <dbReference type="SAM" id="Phobius"/>
    </source>
</evidence>
<keyword evidence="9" id="KW-1185">Reference proteome</keyword>
<feature type="transmembrane region" description="Helical" evidence="7">
    <location>
        <begin position="97"/>
        <end position="116"/>
    </location>
</feature>
<feature type="region of interest" description="Disordered" evidence="6">
    <location>
        <begin position="1"/>
        <end position="25"/>
    </location>
</feature>
<feature type="transmembrane region" description="Helical" evidence="7">
    <location>
        <begin position="71"/>
        <end position="90"/>
    </location>
</feature>